<comment type="function">
    <text evidence="5">An accessory protein needed during the final step in the assembly of 30S ribosomal subunit, possibly for assembly of the head region. Essential for efficient processing of 16S rRNA. May be needed both before and after RbfA during the maturation of 16S rRNA. It has affinity for free ribosomal 30S subunits but not for 70S ribosomes.</text>
</comment>
<evidence type="ECO:0000256" key="3">
    <source>
        <dbReference type="ARBA" id="ARBA00022552"/>
    </source>
</evidence>
<keyword evidence="3 5" id="KW-0698">rRNA processing</keyword>
<dbReference type="InterPro" id="IPR002676">
    <property type="entry name" value="RimM_N"/>
</dbReference>
<evidence type="ECO:0000259" key="7">
    <source>
        <dbReference type="Pfam" id="PF24986"/>
    </source>
</evidence>
<dbReference type="Pfam" id="PF24986">
    <property type="entry name" value="PRC_RimM"/>
    <property type="match status" value="1"/>
</dbReference>
<proteinExistence type="inferred from homology"/>
<dbReference type="Gene3D" id="2.30.30.240">
    <property type="entry name" value="PRC-barrel domain"/>
    <property type="match status" value="1"/>
</dbReference>
<keyword evidence="9" id="KW-1185">Reference proteome</keyword>
<dbReference type="GO" id="GO:0006364">
    <property type="term" value="P:rRNA processing"/>
    <property type="evidence" value="ECO:0007669"/>
    <property type="project" value="UniProtKB-UniRule"/>
</dbReference>
<dbReference type="GO" id="GO:0005840">
    <property type="term" value="C:ribosome"/>
    <property type="evidence" value="ECO:0007669"/>
    <property type="project" value="InterPro"/>
</dbReference>
<reference evidence="8 9" key="1">
    <citation type="journal article" date="2018" name="Int. J. Syst. Evol. Microbiol.">
        <title>Rubneribacter badeniensis gen. nov., sp. nov. and Enteroscipio rubneri gen. nov., sp. nov., new members of the Eggerthellaceae isolated from human faeces.</title>
        <authorList>
            <person name="Danylec N."/>
            <person name="Gobl A."/>
            <person name="Stoll D.A."/>
            <person name="Hetzer B."/>
            <person name="Kulling S.E."/>
            <person name="Huch M."/>
        </authorList>
    </citation>
    <scope>NUCLEOTIDE SEQUENCE [LARGE SCALE GENOMIC DNA]</scope>
    <source>
        <strain evidence="8 9">ResAG-85</strain>
    </source>
</reference>
<comment type="subcellular location">
    <subcellularLocation>
        <location evidence="5">Cytoplasm</location>
    </subcellularLocation>
</comment>
<dbReference type="InterPro" id="IPR056792">
    <property type="entry name" value="PRC_RimM"/>
</dbReference>
<dbReference type="InterPro" id="IPR011961">
    <property type="entry name" value="RimM"/>
</dbReference>
<dbReference type="EMBL" id="PPEL01000042">
    <property type="protein sequence ID" value="PNV65202.1"/>
    <property type="molecule type" value="Genomic_DNA"/>
</dbReference>
<name>A0A2K2U4M9_9ACTN</name>
<evidence type="ECO:0000256" key="2">
    <source>
        <dbReference type="ARBA" id="ARBA00022517"/>
    </source>
</evidence>
<evidence type="ECO:0000313" key="9">
    <source>
        <dbReference type="Proteomes" id="UP000236488"/>
    </source>
</evidence>
<dbReference type="AlphaFoldDB" id="A0A2K2U4M9"/>
<dbReference type="SUPFAM" id="SSF50346">
    <property type="entry name" value="PRC-barrel domain"/>
    <property type="match status" value="1"/>
</dbReference>
<dbReference type="GO" id="GO:0042274">
    <property type="term" value="P:ribosomal small subunit biogenesis"/>
    <property type="evidence" value="ECO:0007669"/>
    <property type="project" value="UniProtKB-UniRule"/>
</dbReference>
<accession>A0A2K2U4M9</accession>
<dbReference type="GO" id="GO:0043022">
    <property type="term" value="F:ribosome binding"/>
    <property type="evidence" value="ECO:0007669"/>
    <property type="project" value="InterPro"/>
</dbReference>
<evidence type="ECO:0000259" key="6">
    <source>
        <dbReference type="Pfam" id="PF01782"/>
    </source>
</evidence>
<keyword evidence="4 5" id="KW-0143">Chaperone</keyword>
<comment type="subunit">
    <text evidence="5">Binds ribosomal protein uS19.</text>
</comment>
<dbReference type="RefSeq" id="WP_103262981.1">
    <property type="nucleotide sequence ID" value="NZ_PPEL01000042.1"/>
</dbReference>
<protein>
    <recommendedName>
        <fullName evidence="5">Ribosome maturation factor RimM</fullName>
    </recommendedName>
</protein>
<dbReference type="PANTHER" id="PTHR33692">
    <property type="entry name" value="RIBOSOME MATURATION FACTOR RIMM"/>
    <property type="match status" value="1"/>
</dbReference>
<evidence type="ECO:0000256" key="5">
    <source>
        <dbReference type="HAMAP-Rule" id="MF_00014"/>
    </source>
</evidence>
<dbReference type="Proteomes" id="UP000236488">
    <property type="component" value="Unassembled WGS sequence"/>
</dbReference>
<comment type="caution">
    <text evidence="8">The sequence shown here is derived from an EMBL/GenBank/DDBJ whole genome shotgun (WGS) entry which is preliminary data.</text>
</comment>
<comment type="similarity">
    <text evidence="5">Belongs to the RimM family.</text>
</comment>
<dbReference type="Gene3D" id="2.40.30.60">
    <property type="entry name" value="RimM"/>
    <property type="match status" value="1"/>
</dbReference>
<evidence type="ECO:0000256" key="4">
    <source>
        <dbReference type="ARBA" id="ARBA00023186"/>
    </source>
</evidence>
<dbReference type="GO" id="GO:0005737">
    <property type="term" value="C:cytoplasm"/>
    <property type="evidence" value="ECO:0007669"/>
    <property type="project" value="UniProtKB-SubCell"/>
</dbReference>
<dbReference type="HAMAP" id="MF_00014">
    <property type="entry name" value="Ribosome_mat_RimM"/>
    <property type="match status" value="1"/>
</dbReference>
<evidence type="ECO:0000313" key="8">
    <source>
        <dbReference type="EMBL" id="PNV65202.1"/>
    </source>
</evidence>
<comment type="domain">
    <text evidence="5">The PRC barrel domain binds ribosomal protein uS19.</text>
</comment>
<gene>
    <name evidence="5" type="primary">rimM</name>
    <name evidence="8" type="ORF">C2L80_07885</name>
</gene>
<dbReference type="InterPro" id="IPR009000">
    <property type="entry name" value="Transl_B-barrel_sf"/>
</dbReference>
<evidence type="ECO:0000256" key="1">
    <source>
        <dbReference type="ARBA" id="ARBA00022490"/>
    </source>
</evidence>
<dbReference type="Pfam" id="PF01782">
    <property type="entry name" value="RimM"/>
    <property type="match status" value="1"/>
</dbReference>
<organism evidence="8 9">
    <name type="scientific">Rubneribacter badeniensis</name>
    <dbReference type="NCBI Taxonomy" id="2070688"/>
    <lineage>
        <taxon>Bacteria</taxon>
        <taxon>Bacillati</taxon>
        <taxon>Actinomycetota</taxon>
        <taxon>Coriobacteriia</taxon>
        <taxon>Eggerthellales</taxon>
        <taxon>Eggerthellaceae</taxon>
        <taxon>Rubneribacter</taxon>
    </lineage>
</organism>
<dbReference type="InterPro" id="IPR036976">
    <property type="entry name" value="RimM_N_sf"/>
</dbReference>
<dbReference type="PANTHER" id="PTHR33692:SF1">
    <property type="entry name" value="RIBOSOME MATURATION FACTOR RIMM"/>
    <property type="match status" value="1"/>
</dbReference>
<dbReference type="InterPro" id="IPR011033">
    <property type="entry name" value="PRC_barrel-like_sf"/>
</dbReference>
<feature type="domain" description="RimM N-terminal" evidence="6">
    <location>
        <begin position="37"/>
        <end position="90"/>
    </location>
</feature>
<feature type="domain" description="Ribosome maturation factor RimM PRC barrel" evidence="7">
    <location>
        <begin position="104"/>
        <end position="169"/>
    </location>
</feature>
<keyword evidence="2 5" id="KW-0690">Ribosome biogenesis</keyword>
<keyword evidence="1 5" id="KW-0963">Cytoplasm</keyword>
<dbReference type="SUPFAM" id="SSF50447">
    <property type="entry name" value="Translation proteins"/>
    <property type="match status" value="1"/>
</dbReference>
<sequence>MRAWANVAELAKPKNLAGGLVARSAPGLPFLLREGLEVAFVPPQLDAPRRARVASVREQAKGTFLVTFEGVDSIEVAERLAGCCCLVRRADLPRDALAPSSTGLEGFEVRDARAGHVGFVAKVEEGPGQTLLCVERPDGRTSLVPLVDAFVADIDEDARRIDVDVPDGLLDL</sequence>